<protein>
    <submittedName>
        <fullName evidence="3">ADP-heptose--LPS heptosyltransferase</fullName>
    </submittedName>
</protein>
<dbReference type="CDD" id="cd03789">
    <property type="entry name" value="GT9_LPS_heptosyltransferase"/>
    <property type="match status" value="1"/>
</dbReference>
<dbReference type="Proteomes" id="UP000197535">
    <property type="component" value="Unassembled WGS sequence"/>
</dbReference>
<evidence type="ECO:0000256" key="2">
    <source>
        <dbReference type="ARBA" id="ARBA00022679"/>
    </source>
</evidence>
<gene>
    <name evidence="3" type="ORF">AYR66_09875</name>
</gene>
<keyword evidence="1" id="KW-0328">Glycosyltransferase</keyword>
<sequence length="366" mass="40402">MREPCTERLFGDVQPPRKIAVFRALQLGDMLCAVPALRALRAAAPLSHITLIGLPWATSFVKRFSDYVDDLLVFPGFPAFPEQPAHLNAIPHFLSEAQRQRYDLALQMHGNGSLSNPLTVLFASERSAGFYVPGQYCPDPRTFIPWEDNEHEVLRNLRLLEYLGAPRQGDYLEFPLTDADYRALQRCEVNLPPPGTYVCIHPGARLPSRRWLPQRFAEVADRLAMAGMKIVLTGTQDEADVVRAVREAMRMPVLDLGGRTELGALAALIAQASLVVTNDTGISHIAAAAATPSVIVSCGSDPVRWAPLDNERHQVISADVACRPCMHHVCPTAHECADEVGAEVVATMAATVIRNWRYRTIPGREE</sequence>
<dbReference type="AlphaFoldDB" id="A0A254TJM3"/>
<keyword evidence="2 3" id="KW-0808">Transferase</keyword>
<dbReference type="InterPro" id="IPR002201">
    <property type="entry name" value="Glyco_trans_9"/>
</dbReference>
<dbReference type="SUPFAM" id="SSF53756">
    <property type="entry name" value="UDP-Glycosyltransferase/glycogen phosphorylase"/>
    <property type="match status" value="1"/>
</dbReference>
<reference evidence="3 4" key="1">
    <citation type="submission" date="2016-02" db="EMBL/GenBank/DDBJ databases">
        <authorList>
            <person name="Wen L."/>
            <person name="He K."/>
            <person name="Yang H."/>
        </authorList>
    </citation>
    <scope>NUCLEOTIDE SEQUENCE [LARGE SCALE GENOMIC DNA]</scope>
    <source>
        <strain evidence="3 4">TSA40</strain>
    </source>
</reference>
<dbReference type="InterPro" id="IPR051199">
    <property type="entry name" value="LPS_LOS_Heptosyltrfase"/>
</dbReference>
<dbReference type="Pfam" id="PF01075">
    <property type="entry name" value="Glyco_transf_9"/>
    <property type="match status" value="1"/>
</dbReference>
<dbReference type="EMBL" id="LSTO01000001">
    <property type="protein sequence ID" value="OWW22774.1"/>
    <property type="molecule type" value="Genomic_DNA"/>
</dbReference>
<organism evidence="3 4">
    <name type="scientific">Noviherbaspirillum denitrificans</name>
    <dbReference type="NCBI Taxonomy" id="1968433"/>
    <lineage>
        <taxon>Bacteria</taxon>
        <taxon>Pseudomonadati</taxon>
        <taxon>Pseudomonadota</taxon>
        <taxon>Betaproteobacteria</taxon>
        <taxon>Burkholderiales</taxon>
        <taxon>Oxalobacteraceae</taxon>
        <taxon>Noviherbaspirillum</taxon>
    </lineage>
</organism>
<dbReference type="GO" id="GO:0005829">
    <property type="term" value="C:cytosol"/>
    <property type="evidence" value="ECO:0007669"/>
    <property type="project" value="TreeGrafter"/>
</dbReference>
<proteinExistence type="predicted"/>
<dbReference type="PANTHER" id="PTHR30160">
    <property type="entry name" value="TETRAACYLDISACCHARIDE 4'-KINASE-RELATED"/>
    <property type="match status" value="1"/>
</dbReference>
<dbReference type="OrthoDB" id="9797795at2"/>
<keyword evidence="4" id="KW-1185">Reference proteome</keyword>
<evidence type="ECO:0000313" key="3">
    <source>
        <dbReference type="EMBL" id="OWW22774.1"/>
    </source>
</evidence>
<evidence type="ECO:0000256" key="1">
    <source>
        <dbReference type="ARBA" id="ARBA00022676"/>
    </source>
</evidence>
<name>A0A254TJM3_9BURK</name>
<dbReference type="PANTHER" id="PTHR30160:SF1">
    <property type="entry name" value="LIPOPOLYSACCHARIDE 1,2-N-ACETYLGLUCOSAMINETRANSFERASE-RELATED"/>
    <property type="match status" value="1"/>
</dbReference>
<dbReference type="Gene3D" id="3.40.50.2000">
    <property type="entry name" value="Glycogen Phosphorylase B"/>
    <property type="match status" value="2"/>
</dbReference>
<evidence type="ECO:0000313" key="4">
    <source>
        <dbReference type="Proteomes" id="UP000197535"/>
    </source>
</evidence>
<comment type="caution">
    <text evidence="3">The sequence shown here is derived from an EMBL/GenBank/DDBJ whole genome shotgun (WGS) entry which is preliminary data.</text>
</comment>
<dbReference type="GO" id="GO:0009244">
    <property type="term" value="P:lipopolysaccharide core region biosynthetic process"/>
    <property type="evidence" value="ECO:0007669"/>
    <property type="project" value="TreeGrafter"/>
</dbReference>
<accession>A0A254TJM3</accession>
<dbReference type="GO" id="GO:0008713">
    <property type="term" value="F:ADP-heptose-lipopolysaccharide heptosyltransferase activity"/>
    <property type="evidence" value="ECO:0007669"/>
    <property type="project" value="TreeGrafter"/>
</dbReference>